<dbReference type="EMBL" id="BAABWN010000005">
    <property type="protein sequence ID" value="GAA6167861.1"/>
    <property type="molecule type" value="Genomic_DNA"/>
</dbReference>
<organism evidence="1 2">
    <name type="scientific">Sessilibacter corallicola</name>
    <dbReference type="NCBI Taxonomy" id="2904075"/>
    <lineage>
        <taxon>Bacteria</taxon>
        <taxon>Pseudomonadati</taxon>
        <taxon>Pseudomonadota</taxon>
        <taxon>Gammaproteobacteria</taxon>
        <taxon>Cellvibrionales</taxon>
        <taxon>Cellvibrionaceae</taxon>
        <taxon>Sessilibacter</taxon>
    </lineage>
</organism>
<gene>
    <name evidence="1" type="ORF">NBRC116591_16720</name>
</gene>
<reference evidence="1 2" key="1">
    <citation type="submission" date="2024-04" db="EMBL/GenBank/DDBJ databases">
        <title>Draft genome sequence of Sessilibacter corallicola NBRC 116591.</title>
        <authorList>
            <person name="Miyakawa T."/>
            <person name="Kusuya Y."/>
            <person name="Miura T."/>
        </authorList>
    </citation>
    <scope>NUCLEOTIDE SEQUENCE [LARGE SCALE GENOMIC DNA]</scope>
    <source>
        <strain evidence="1 2">KU-00831-HH</strain>
    </source>
</reference>
<evidence type="ECO:0000313" key="2">
    <source>
        <dbReference type="Proteomes" id="UP001465153"/>
    </source>
</evidence>
<evidence type="ECO:0000313" key="1">
    <source>
        <dbReference type="EMBL" id="GAA6167861.1"/>
    </source>
</evidence>
<protein>
    <submittedName>
        <fullName evidence="1">Uncharacterized protein</fullName>
    </submittedName>
</protein>
<keyword evidence="2" id="KW-1185">Reference proteome</keyword>
<proteinExistence type="predicted"/>
<dbReference type="RefSeq" id="WP_353302516.1">
    <property type="nucleotide sequence ID" value="NZ_BAABWN010000005.1"/>
</dbReference>
<sequence length="338" mass="37412">MSSNQPNRKKKFRKFIKDIKEKIEDLERAKELDLGPLQLLPGRWKGVGQGWNMIALPFPTTPGPGGRAINYRLLLNQYDEELDFSFVDDAVPNRGISFTNTGAAESDQTLVALDYQQTIQQVSAIDNPPSDGLAGDPGLAIHHEPGLWLHMENEITSRLNVARLANIPHGNSVLAMGVGSDPVAGGPNIPEVNGLPIGAVQDINHPYLSPYKHFADNPFVGTVDVPGFPGFNPVSPNDLLALANQGVEIERTTELHVDTEVQPGGINNIPFIERQADASAMESIFWIQELKEKDRRGNPKLRLQYTQTIFLDFFPRFDGTPGLIRWPHVSINTLEKVF</sequence>
<dbReference type="InterPro" id="IPR047975">
    <property type="entry name" value="Heme_bind_FMP"/>
</dbReference>
<dbReference type="NCBIfam" id="NF040572">
    <property type="entry name" value="heme_bind_FMP"/>
    <property type="match status" value="1"/>
</dbReference>
<dbReference type="Proteomes" id="UP001465153">
    <property type="component" value="Unassembled WGS sequence"/>
</dbReference>
<name>A0ABQ0A891_9GAMM</name>
<accession>A0ABQ0A891</accession>
<comment type="caution">
    <text evidence="1">The sequence shown here is derived from an EMBL/GenBank/DDBJ whole genome shotgun (WGS) entry which is preliminary data.</text>
</comment>